<dbReference type="InterPro" id="IPR042089">
    <property type="entry name" value="Peptidase_M13_dom_2"/>
</dbReference>
<evidence type="ECO:0000313" key="1">
    <source>
        <dbReference type="EMBL" id="KAL3320506.1"/>
    </source>
</evidence>
<name>A0ABD2QLU6_9PLAT</name>
<keyword evidence="2" id="KW-1185">Reference proteome</keyword>
<proteinExistence type="predicted"/>
<accession>A0ABD2QLU6</accession>
<evidence type="ECO:0000313" key="2">
    <source>
        <dbReference type="Proteomes" id="UP001626550"/>
    </source>
</evidence>
<gene>
    <name evidence="1" type="ORF">Ciccas_000805</name>
</gene>
<sequence>MRWALRHLMSHITVSNFMSSNEASARAMKVAKDFLQVTSNLTSNEEWGSVKLMDFGHLQHVLTGLNLKEEFKELLPSMASQLDDTMDLYVLGNKQVELIGKFLQNLDSNMNNRKRARILNSLILVHSFLQYAPVFDEAYLEIISDLYGGITAENLNEACMVLAHHYMRPIFGYIFVNLHFDSIHTEQDEIPTE</sequence>
<dbReference type="EMBL" id="JBJKFK010000047">
    <property type="protein sequence ID" value="KAL3320506.1"/>
    <property type="molecule type" value="Genomic_DNA"/>
</dbReference>
<dbReference type="AlphaFoldDB" id="A0ABD2QLU6"/>
<dbReference type="SUPFAM" id="SSF55486">
    <property type="entry name" value="Metalloproteases ('zincins'), catalytic domain"/>
    <property type="match status" value="1"/>
</dbReference>
<comment type="caution">
    <text evidence="1">The sequence shown here is derived from an EMBL/GenBank/DDBJ whole genome shotgun (WGS) entry which is preliminary data.</text>
</comment>
<organism evidence="1 2">
    <name type="scientific">Cichlidogyrus casuarinus</name>
    <dbReference type="NCBI Taxonomy" id="1844966"/>
    <lineage>
        <taxon>Eukaryota</taxon>
        <taxon>Metazoa</taxon>
        <taxon>Spiralia</taxon>
        <taxon>Lophotrochozoa</taxon>
        <taxon>Platyhelminthes</taxon>
        <taxon>Monogenea</taxon>
        <taxon>Monopisthocotylea</taxon>
        <taxon>Dactylogyridea</taxon>
        <taxon>Ancyrocephalidae</taxon>
        <taxon>Cichlidogyrus</taxon>
    </lineage>
</organism>
<reference evidence="1 2" key="1">
    <citation type="submission" date="2024-11" db="EMBL/GenBank/DDBJ databases">
        <title>Adaptive evolution of stress response genes in parasites aligns with host niche diversity.</title>
        <authorList>
            <person name="Hahn C."/>
            <person name="Resl P."/>
        </authorList>
    </citation>
    <scope>NUCLEOTIDE SEQUENCE [LARGE SCALE GENOMIC DNA]</scope>
    <source>
        <strain evidence="1">EGGRZ-B1_66</strain>
        <tissue evidence="1">Body</tissue>
    </source>
</reference>
<dbReference type="Gene3D" id="1.10.1380.10">
    <property type="entry name" value="Neutral endopeptidase , domain2"/>
    <property type="match status" value="1"/>
</dbReference>
<protein>
    <submittedName>
        <fullName evidence="1">Uncharacterized protein</fullName>
    </submittedName>
</protein>
<dbReference type="Proteomes" id="UP001626550">
    <property type="component" value="Unassembled WGS sequence"/>
</dbReference>